<accession>A0A1Y6H6I9</accession>
<reference evidence="3 5" key="1">
    <citation type="submission" date="2017-05" db="EMBL/GenBank/DDBJ databases">
        <authorList>
            <person name="Song R."/>
            <person name="Chenine A.L."/>
            <person name="Ruprecht R.M."/>
        </authorList>
    </citation>
    <scope>NUCLEOTIDE SEQUENCE [LARGE SCALE GENOMIC DNA]</scope>
    <source>
        <strain evidence="3">PD5205</strain>
    </source>
</reference>
<evidence type="ECO:0000313" key="4">
    <source>
        <dbReference type="Proteomes" id="UP000195877"/>
    </source>
</evidence>
<proteinExistence type="predicted"/>
<feature type="region of interest" description="Disordered" evidence="1">
    <location>
        <begin position="237"/>
        <end position="272"/>
    </location>
</feature>
<dbReference type="AlphaFoldDB" id="A0A1Y6H6I9"/>
<gene>
    <name evidence="3" type="ORF">PD5205_03123</name>
    <name evidence="2" type="ORF">PD885_00872</name>
</gene>
<reference evidence="2 4" key="2">
    <citation type="submission" date="2017-05" db="EMBL/GenBank/DDBJ databases">
        <authorList>
            <person name="Blom J."/>
        </authorList>
    </citation>
    <scope>NUCLEOTIDE SEQUENCE [LARGE SCALE GENOMIC DNA]</scope>
    <source>
        <strain evidence="2">PD885</strain>
    </source>
</reference>
<sequence length="272" mass="29677">MQPITPRQWIDAPQSKGDTVSLSSVEGLKAVMEYRGFEGGLGEPTQLPHVQTPKAISNPDGSCKAEVLQSSATRYPWSLRTHATGGACAEAALQQRYAQMCASSHNGQAGERRQTYTPMLLGLWDAVGVVHELNGYRHDVVGAMARYKDERALEFNAMEHIEEIDTLLQRNAAVLSDQYAQASRARMEEIEQEQSGGNALTQPGMDALRAHGIASSNEGTWDGLFKALLPVRRPPALSSGWVQSPGGRRPSPLTWRPPTSKNTYKNLPVLAS</sequence>
<dbReference type="Proteomes" id="UP000195953">
    <property type="component" value="Chromosome 1"/>
</dbReference>
<evidence type="ECO:0000313" key="3">
    <source>
        <dbReference type="EMBL" id="SMR04405.1"/>
    </source>
</evidence>
<dbReference type="RefSeq" id="WP_002807754.1">
    <property type="nucleotide sequence ID" value="NZ_CP016830.1"/>
</dbReference>
<organism evidence="3 5">
    <name type="scientific">Xanthomonas fragariae</name>
    <dbReference type="NCBI Taxonomy" id="48664"/>
    <lineage>
        <taxon>Bacteria</taxon>
        <taxon>Pseudomonadati</taxon>
        <taxon>Pseudomonadota</taxon>
        <taxon>Gammaproteobacteria</taxon>
        <taxon>Lysobacterales</taxon>
        <taxon>Lysobacteraceae</taxon>
        <taxon>Xanthomonas</taxon>
    </lineage>
</organism>
<dbReference type="EMBL" id="LT853885">
    <property type="protein sequence ID" value="SMR04405.1"/>
    <property type="molecule type" value="Genomic_DNA"/>
</dbReference>
<name>A0A1Y6H6I9_9XANT</name>
<keyword evidence="4" id="KW-1185">Reference proteome</keyword>
<evidence type="ECO:0000313" key="5">
    <source>
        <dbReference type="Proteomes" id="UP000195953"/>
    </source>
</evidence>
<evidence type="ECO:0000256" key="1">
    <source>
        <dbReference type="SAM" id="MobiDB-lite"/>
    </source>
</evidence>
<dbReference type="GeneID" id="61893301"/>
<protein>
    <submittedName>
        <fullName evidence="3">Rhs element Vgr protein</fullName>
    </submittedName>
</protein>
<evidence type="ECO:0000313" key="2">
    <source>
        <dbReference type="EMBL" id="SMQ98131.1"/>
    </source>
</evidence>
<dbReference type="eggNOG" id="COG0287">
    <property type="taxonomic scope" value="Bacteria"/>
</dbReference>
<dbReference type="EMBL" id="LT853882">
    <property type="protein sequence ID" value="SMQ98131.1"/>
    <property type="molecule type" value="Genomic_DNA"/>
</dbReference>
<dbReference type="Proteomes" id="UP000195877">
    <property type="component" value="Chromosome 1"/>
</dbReference>